<comment type="caution">
    <text evidence="2">The sequence shown here is derived from an EMBL/GenBank/DDBJ whole genome shotgun (WGS) entry which is preliminary data.</text>
</comment>
<reference evidence="2 3" key="1">
    <citation type="journal article" date="2018" name="MBio">
        <title>Comparative Genomics Reveals the Core Gene Toolbox for the Fungus-Insect Symbiosis.</title>
        <authorList>
            <person name="Wang Y."/>
            <person name="Stata M."/>
            <person name="Wang W."/>
            <person name="Stajich J.E."/>
            <person name="White M.M."/>
            <person name="Moncalvo J.M."/>
        </authorList>
    </citation>
    <scope>NUCLEOTIDE SEQUENCE [LARGE SCALE GENOMIC DNA]</scope>
    <source>
        <strain evidence="2 3">SC-DP-2</strain>
    </source>
</reference>
<gene>
    <name evidence="2" type="ORF">BB560_000293</name>
</gene>
<evidence type="ECO:0000256" key="1">
    <source>
        <dbReference type="SAM" id="MobiDB-lite"/>
    </source>
</evidence>
<feature type="region of interest" description="Disordered" evidence="1">
    <location>
        <begin position="121"/>
        <end position="160"/>
    </location>
</feature>
<evidence type="ECO:0000313" key="3">
    <source>
        <dbReference type="Proteomes" id="UP000245609"/>
    </source>
</evidence>
<dbReference type="OrthoDB" id="5575265at2759"/>
<feature type="compositionally biased region" description="Polar residues" evidence="1">
    <location>
        <begin position="121"/>
        <end position="130"/>
    </location>
</feature>
<accession>A0A2T9ZKS9</accession>
<dbReference type="STRING" id="133381.A0A2T9ZKS9"/>
<sequence>MEILDALDEIRTRNTLEERVGVDKAIETISENQTKLELDRLKAEEEEIDKLAKAIFKDADGEKVKRLLPEDSVVNTSSKKVSLTKDTTFSVKPAKNSAKQNTKNSVLSTFGVVIIKPASNQGKNNISKQASSSSSSSSDNKKPEQTVLENMFDGYSSDST</sequence>
<organism evidence="2 3">
    <name type="scientific">Smittium megazygosporum</name>
    <dbReference type="NCBI Taxonomy" id="133381"/>
    <lineage>
        <taxon>Eukaryota</taxon>
        <taxon>Fungi</taxon>
        <taxon>Fungi incertae sedis</taxon>
        <taxon>Zoopagomycota</taxon>
        <taxon>Kickxellomycotina</taxon>
        <taxon>Harpellomycetes</taxon>
        <taxon>Harpellales</taxon>
        <taxon>Legeriomycetaceae</taxon>
        <taxon>Smittium</taxon>
    </lineage>
</organism>
<name>A0A2T9ZKS9_9FUNG</name>
<dbReference type="EMBL" id="MBFS01000028">
    <property type="protein sequence ID" value="PVV05198.1"/>
    <property type="molecule type" value="Genomic_DNA"/>
</dbReference>
<keyword evidence="3" id="KW-1185">Reference proteome</keyword>
<protein>
    <submittedName>
        <fullName evidence="2">Uncharacterized protein</fullName>
    </submittedName>
</protein>
<proteinExistence type="predicted"/>
<dbReference type="Proteomes" id="UP000245609">
    <property type="component" value="Unassembled WGS sequence"/>
</dbReference>
<evidence type="ECO:0000313" key="2">
    <source>
        <dbReference type="EMBL" id="PVV05198.1"/>
    </source>
</evidence>
<dbReference type="AlphaFoldDB" id="A0A2T9ZKS9"/>